<protein>
    <submittedName>
        <fullName evidence="1">Uncharacterized protein</fullName>
    </submittedName>
</protein>
<sequence>MNNPSIFVAPPTLKLPSAPSGPAALGESSDLLRQLLDVQKEQLALAKAAAAAADSQTRWKNFLARWQSEFPDIGIACKEVLPIIERTYLRMIAELTARLRGDEPDDLESEFVLAEFLDKYGLRLSQLGTIVSQLSPIADATPAAAVEPEKS</sequence>
<accession>A0A5C1ADA0</accession>
<organism evidence="1 2">
    <name type="scientific">Limnoglobus roseus</name>
    <dbReference type="NCBI Taxonomy" id="2598579"/>
    <lineage>
        <taxon>Bacteria</taxon>
        <taxon>Pseudomonadati</taxon>
        <taxon>Planctomycetota</taxon>
        <taxon>Planctomycetia</taxon>
        <taxon>Gemmatales</taxon>
        <taxon>Gemmataceae</taxon>
        <taxon>Limnoglobus</taxon>
    </lineage>
</organism>
<dbReference type="Proteomes" id="UP000324974">
    <property type="component" value="Chromosome"/>
</dbReference>
<dbReference type="EMBL" id="CP042425">
    <property type="protein sequence ID" value="QEL16127.1"/>
    <property type="molecule type" value="Genomic_DNA"/>
</dbReference>
<keyword evidence="2" id="KW-1185">Reference proteome</keyword>
<dbReference type="RefSeq" id="WP_149110890.1">
    <property type="nucleotide sequence ID" value="NZ_CP042425.1"/>
</dbReference>
<reference evidence="2" key="1">
    <citation type="submission" date="2019-08" db="EMBL/GenBank/DDBJ databases">
        <title>Limnoglobus roseus gen. nov., sp. nov., a novel freshwater planctomycete with a giant genome from the family Gemmataceae.</title>
        <authorList>
            <person name="Kulichevskaya I.S."/>
            <person name="Naumoff D.G."/>
            <person name="Miroshnikov K."/>
            <person name="Ivanova A."/>
            <person name="Philippov D.A."/>
            <person name="Hakobyan A."/>
            <person name="Rijpstra I.C."/>
            <person name="Sinninghe Damste J.S."/>
            <person name="Liesack W."/>
            <person name="Dedysh S.N."/>
        </authorList>
    </citation>
    <scope>NUCLEOTIDE SEQUENCE [LARGE SCALE GENOMIC DNA]</scope>
    <source>
        <strain evidence="2">PX52</strain>
    </source>
</reference>
<evidence type="ECO:0000313" key="1">
    <source>
        <dbReference type="EMBL" id="QEL16127.1"/>
    </source>
</evidence>
<dbReference type="KEGG" id="lrs:PX52LOC_03066"/>
<dbReference type="OrthoDB" id="282552at2"/>
<proteinExistence type="predicted"/>
<name>A0A5C1ADA0_9BACT</name>
<gene>
    <name evidence="1" type="ORF">PX52LOC_03066</name>
</gene>
<evidence type="ECO:0000313" key="2">
    <source>
        <dbReference type="Proteomes" id="UP000324974"/>
    </source>
</evidence>
<dbReference type="AlphaFoldDB" id="A0A5C1ADA0"/>